<keyword evidence="4" id="KW-1185">Reference proteome</keyword>
<gene>
    <name evidence="3" type="ORF">M7I_8144</name>
</gene>
<dbReference type="InterPro" id="IPR029058">
    <property type="entry name" value="AB_hydrolase_fold"/>
</dbReference>
<accession>H0EZ82</accession>
<dbReference type="PROSITE" id="PS00941">
    <property type="entry name" value="CARBOXYLESTERASE_B_2"/>
    <property type="match status" value="1"/>
</dbReference>
<feature type="signal peptide" evidence="1">
    <location>
        <begin position="1"/>
        <end position="22"/>
    </location>
</feature>
<keyword evidence="1" id="KW-0732">Signal</keyword>
<dbReference type="HOGENOM" id="CLU_1156495_0_0_1"/>
<dbReference type="Proteomes" id="UP000005446">
    <property type="component" value="Unassembled WGS sequence"/>
</dbReference>
<organism evidence="3 4">
    <name type="scientific">Glarea lozoyensis (strain ATCC 74030 / MF5533)</name>
    <dbReference type="NCBI Taxonomy" id="1104152"/>
    <lineage>
        <taxon>Eukaryota</taxon>
        <taxon>Fungi</taxon>
        <taxon>Dikarya</taxon>
        <taxon>Ascomycota</taxon>
        <taxon>Pezizomycotina</taxon>
        <taxon>Leotiomycetes</taxon>
        <taxon>Helotiales</taxon>
        <taxon>Helotiaceae</taxon>
        <taxon>Glarea</taxon>
    </lineage>
</organism>
<evidence type="ECO:0000259" key="2">
    <source>
        <dbReference type="Pfam" id="PF00135"/>
    </source>
</evidence>
<dbReference type="Pfam" id="PF00135">
    <property type="entry name" value="COesterase"/>
    <property type="match status" value="1"/>
</dbReference>
<sequence length="240" mass="25839">MKSVAAMLKPLVVALVAGVSLAVPSPDLLDSDVTILSDNDLQGPGGPCTPYSNATSADVGQDWQIQVESNNETVTGFRDRLTFRFRGIRFAPQPKRFTYPTLYSGSGEVVPALKYGPQCIQVSGGSEDCLFLNIWTPSLPSPSNTYKSKKLKPVLFWIYGGGFTENSAADPNFDGGNMASRGDVVMVAPNYRVGAFGFLALKDGTTNGNFGIADQILALNWVRKHIQDFGGDPEHITISK</sequence>
<dbReference type="InterPro" id="IPR002018">
    <property type="entry name" value="CarbesteraseB"/>
</dbReference>
<dbReference type="ESTHER" id="glal2-s3d6q1">
    <property type="family name" value="Fungal_carboxylesterase_lipase"/>
</dbReference>
<evidence type="ECO:0000256" key="1">
    <source>
        <dbReference type="SAM" id="SignalP"/>
    </source>
</evidence>
<reference evidence="3 4" key="1">
    <citation type="journal article" date="2012" name="Eukaryot. Cell">
        <title>Genome sequence of the fungus Glarea lozoyensis: the first genome sequence of a species from the Helotiaceae family.</title>
        <authorList>
            <person name="Youssar L."/>
            <person name="Gruening B.A."/>
            <person name="Erxleben A."/>
            <person name="Guenther S."/>
            <person name="Huettel W."/>
        </authorList>
    </citation>
    <scope>NUCLEOTIDE SEQUENCE [LARGE SCALE GENOMIC DNA]</scope>
    <source>
        <strain evidence="4">ATCC 74030 / MF5533</strain>
    </source>
</reference>
<feature type="chain" id="PRO_5003532289" evidence="1">
    <location>
        <begin position="23"/>
        <end position="240"/>
    </location>
</feature>
<name>H0EZ82_GLAL7</name>
<dbReference type="OrthoDB" id="408631at2759"/>
<dbReference type="InterPro" id="IPR019819">
    <property type="entry name" value="Carboxylesterase_B_CS"/>
</dbReference>
<evidence type="ECO:0000313" key="3">
    <source>
        <dbReference type="EMBL" id="EHK96158.1"/>
    </source>
</evidence>
<dbReference type="PANTHER" id="PTHR43142">
    <property type="entry name" value="CARBOXYLIC ESTER HYDROLASE"/>
    <property type="match status" value="1"/>
</dbReference>
<evidence type="ECO:0000313" key="4">
    <source>
        <dbReference type="Proteomes" id="UP000005446"/>
    </source>
</evidence>
<protein>
    <submittedName>
        <fullName evidence="3">Putative Bile salt-activated lipase</fullName>
    </submittedName>
</protein>
<dbReference type="Gene3D" id="3.40.50.1820">
    <property type="entry name" value="alpha/beta hydrolase"/>
    <property type="match status" value="1"/>
</dbReference>
<proteinExistence type="predicted"/>
<dbReference type="EMBL" id="AGUE01000273">
    <property type="protein sequence ID" value="EHK96158.1"/>
    <property type="molecule type" value="Genomic_DNA"/>
</dbReference>
<comment type="caution">
    <text evidence="3">The sequence shown here is derived from an EMBL/GenBank/DDBJ whole genome shotgun (WGS) entry which is preliminary data.</text>
</comment>
<feature type="domain" description="Carboxylesterase type B" evidence="2">
    <location>
        <begin position="80"/>
        <end position="238"/>
    </location>
</feature>
<dbReference type="SUPFAM" id="SSF53474">
    <property type="entry name" value="alpha/beta-Hydrolases"/>
    <property type="match status" value="1"/>
</dbReference>
<dbReference type="InParanoid" id="H0EZ82"/>
<dbReference type="AlphaFoldDB" id="H0EZ82"/>
<dbReference type="PANTHER" id="PTHR43142:SF3">
    <property type="entry name" value="PUTATIVE (AFU_ORTHOLOGUE AFUA_3G09070)-RELATED"/>
    <property type="match status" value="1"/>
</dbReference>